<dbReference type="Pfam" id="PF03544">
    <property type="entry name" value="TonB_C"/>
    <property type="match status" value="1"/>
</dbReference>
<dbReference type="PANTHER" id="PTHR33446">
    <property type="entry name" value="PROTEIN TONB-RELATED"/>
    <property type="match status" value="1"/>
</dbReference>
<organism evidence="13 14">
    <name type="scientific">Kiritimatiella glycovorans</name>
    <dbReference type="NCBI Taxonomy" id="1307763"/>
    <lineage>
        <taxon>Bacteria</taxon>
        <taxon>Pseudomonadati</taxon>
        <taxon>Kiritimatiellota</taxon>
        <taxon>Kiritimatiellia</taxon>
        <taxon>Kiritimatiellales</taxon>
        <taxon>Kiritimatiellaceae</taxon>
        <taxon>Kiritimatiella</taxon>
    </lineage>
</organism>
<evidence type="ECO:0000256" key="5">
    <source>
        <dbReference type="ARBA" id="ARBA00022519"/>
    </source>
</evidence>
<dbReference type="GO" id="GO:0055085">
    <property type="term" value="P:transmembrane transport"/>
    <property type="evidence" value="ECO:0007669"/>
    <property type="project" value="InterPro"/>
</dbReference>
<dbReference type="EMBL" id="CP010904">
    <property type="protein sequence ID" value="AKJ64796.1"/>
    <property type="molecule type" value="Genomic_DNA"/>
</dbReference>
<reference evidence="14" key="1">
    <citation type="submission" date="2015-02" db="EMBL/GenBank/DDBJ databases">
        <title>Description and complete genome sequence of the first cultured representative of the subdivision 5 of the Verrucomicrobia phylum.</title>
        <authorList>
            <person name="Spring S."/>
            <person name="Bunk B."/>
            <person name="Sproer C."/>
            <person name="Klenk H.-P."/>
        </authorList>
    </citation>
    <scope>NUCLEOTIDE SEQUENCE [LARGE SCALE GENOMIC DNA]</scope>
    <source>
        <strain evidence="14">L21-Fru-AB</strain>
    </source>
</reference>
<keyword evidence="4" id="KW-1003">Cell membrane</keyword>
<dbReference type="PROSITE" id="PS52015">
    <property type="entry name" value="TONB_CTD"/>
    <property type="match status" value="1"/>
</dbReference>
<comment type="subcellular location">
    <subcellularLocation>
        <location evidence="1">Cell inner membrane</location>
        <topology evidence="1">Single-pass membrane protein</topology>
        <orientation evidence="1">Periplasmic side</orientation>
    </subcellularLocation>
</comment>
<dbReference type="InterPro" id="IPR006260">
    <property type="entry name" value="TonB/TolA_C"/>
</dbReference>
<dbReference type="InterPro" id="IPR051045">
    <property type="entry name" value="TonB-dependent_transducer"/>
</dbReference>
<feature type="region of interest" description="Disordered" evidence="10">
    <location>
        <begin position="49"/>
        <end position="82"/>
    </location>
</feature>
<dbReference type="NCBIfam" id="TIGR01352">
    <property type="entry name" value="tonB_Cterm"/>
    <property type="match status" value="1"/>
</dbReference>
<evidence type="ECO:0000256" key="4">
    <source>
        <dbReference type="ARBA" id="ARBA00022475"/>
    </source>
</evidence>
<evidence type="ECO:0000256" key="10">
    <source>
        <dbReference type="SAM" id="MobiDB-lite"/>
    </source>
</evidence>
<proteinExistence type="inferred from homology"/>
<comment type="similarity">
    <text evidence="2">Belongs to the TonB family.</text>
</comment>
<evidence type="ECO:0000256" key="8">
    <source>
        <dbReference type="ARBA" id="ARBA00022989"/>
    </source>
</evidence>
<dbReference type="SUPFAM" id="SSF74653">
    <property type="entry name" value="TolA/TonB C-terminal domain"/>
    <property type="match status" value="1"/>
</dbReference>
<dbReference type="InterPro" id="IPR003538">
    <property type="entry name" value="TonB"/>
</dbReference>
<evidence type="ECO:0000256" key="7">
    <source>
        <dbReference type="ARBA" id="ARBA00022927"/>
    </source>
</evidence>
<evidence type="ECO:0000259" key="12">
    <source>
        <dbReference type="PROSITE" id="PS52015"/>
    </source>
</evidence>
<evidence type="ECO:0000313" key="13">
    <source>
        <dbReference type="EMBL" id="AKJ64796.1"/>
    </source>
</evidence>
<evidence type="ECO:0000256" key="3">
    <source>
        <dbReference type="ARBA" id="ARBA00022448"/>
    </source>
</evidence>
<dbReference type="GO" id="GO:0005886">
    <property type="term" value="C:plasma membrane"/>
    <property type="evidence" value="ECO:0007669"/>
    <property type="project" value="UniProtKB-SubCell"/>
</dbReference>
<evidence type="ECO:0000256" key="1">
    <source>
        <dbReference type="ARBA" id="ARBA00004383"/>
    </source>
</evidence>
<dbReference type="STRING" id="1307763.L21SP4_01553"/>
<dbReference type="GO" id="GO:0031992">
    <property type="term" value="F:energy transducer activity"/>
    <property type="evidence" value="ECO:0007669"/>
    <property type="project" value="InterPro"/>
</dbReference>
<sequence length="223" mass="24484">MTNDLSSFFAPRWTWRSVVLAGTVSLGVYLLLPYLETLSAPPEKAASVRSVTTAKLPPPPPPPPRIEKRAAEAKPQTPKPEMQQLRRRLAPMQAAMDLGMAIGDVGGDFSVDFGISADSLGEQVRQLVFEISDLDEPPRPLARLKPIYPPQARMRRIEGEVVVEFIVNAEGTARDIVVVSSRPGDIFATAAVRAIERWRFTPGTKDGDAVATRVRQKVAFKLD</sequence>
<dbReference type="Proteomes" id="UP000035268">
    <property type="component" value="Chromosome"/>
</dbReference>
<dbReference type="PRINTS" id="PR01374">
    <property type="entry name" value="TONBPROTEIN"/>
</dbReference>
<keyword evidence="8 11" id="KW-1133">Transmembrane helix</keyword>
<keyword evidence="7" id="KW-0653">Protein transport</keyword>
<keyword evidence="6 11" id="KW-0812">Transmembrane</keyword>
<keyword evidence="5" id="KW-0997">Cell inner membrane</keyword>
<protein>
    <submittedName>
        <fullName evidence="13">Transport protein TonB</fullName>
    </submittedName>
</protein>
<dbReference type="Gene3D" id="3.30.1150.10">
    <property type="match status" value="1"/>
</dbReference>
<reference evidence="13 14" key="2">
    <citation type="journal article" date="2016" name="ISME J.">
        <title>Characterization of the first cultured representative of Verrucomicrobia subdivision 5 indicates the proposal of a novel phylum.</title>
        <authorList>
            <person name="Spring S."/>
            <person name="Bunk B."/>
            <person name="Sproer C."/>
            <person name="Schumann P."/>
            <person name="Rohde M."/>
            <person name="Tindall B.J."/>
            <person name="Klenk H.P."/>
        </authorList>
    </citation>
    <scope>NUCLEOTIDE SEQUENCE [LARGE SCALE GENOMIC DNA]</scope>
    <source>
        <strain evidence="13 14">L21-Fru-AB</strain>
    </source>
</reference>
<gene>
    <name evidence="13" type="ORF">L21SP4_01553</name>
</gene>
<evidence type="ECO:0000256" key="11">
    <source>
        <dbReference type="SAM" id="Phobius"/>
    </source>
</evidence>
<feature type="transmembrane region" description="Helical" evidence="11">
    <location>
        <begin position="13"/>
        <end position="32"/>
    </location>
</feature>
<accession>A0A0G3EEA8</accession>
<evidence type="ECO:0000256" key="6">
    <source>
        <dbReference type="ARBA" id="ARBA00022692"/>
    </source>
</evidence>
<dbReference type="GO" id="GO:0015031">
    <property type="term" value="P:protein transport"/>
    <property type="evidence" value="ECO:0007669"/>
    <property type="project" value="UniProtKB-KW"/>
</dbReference>
<keyword evidence="14" id="KW-1185">Reference proteome</keyword>
<keyword evidence="9 11" id="KW-0472">Membrane</keyword>
<dbReference type="KEGG" id="vbl:L21SP4_01553"/>
<dbReference type="GO" id="GO:0030288">
    <property type="term" value="C:outer membrane-bounded periplasmic space"/>
    <property type="evidence" value="ECO:0007669"/>
    <property type="project" value="InterPro"/>
</dbReference>
<dbReference type="InterPro" id="IPR037682">
    <property type="entry name" value="TonB_C"/>
</dbReference>
<evidence type="ECO:0000256" key="2">
    <source>
        <dbReference type="ARBA" id="ARBA00006555"/>
    </source>
</evidence>
<dbReference type="OrthoDB" id="9810145at2"/>
<dbReference type="RefSeq" id="WP_082116619.1">
    <property type="nucleotide sequence ID" value="NZ_CP010904.1"/>
</dbReference>
<dbReference type="AlphaFoldDB" id="A0A0G3EEA8"/>
<feature type="domain" description="TonB C-terminal" evidence="12">
    <location>
        <begin position="133"/>
        <end position="223"/>
    </location>
</feature>
<dbReference type="GO" id="GO:0015891">
    <property type="term" value="P:siderophore transport"/>
    <property type="evidence" value="ECO:0007669"/>
    <property type="project" value="InterPro"/>
</dbReference>
<evidence type="ECO:0000256" key="9">
    <source>
        <dbReference type="ARBA" id="ARBA00023136"/>
    </source>
</evidence>
<name>A0A0G3EEA8_9BACT</name>
<evidence type="ECO:0000313" key="14">
    <source>
        <dbReference type="Proteomes" id="UP000035268"/>
    </source>
</evidence>
<keyword evidence="3" id="KW-0813">Transport</keyword>